<gene>
    <name evidence="2" type="ORF">SAMN04488026_102127</name>
</gene>
<evidence type="ECO:0000313" key="3">
    <source>
        <dbReference type="Proteomes" id="UP000199382"/>
    </source>
</evidence>
<name>A0A1G8VHC0_9RHOB</name>
<protein>
    <recommendedName>
        <fullName evidence="4">Dynamin family protein</fullName>
    </recommendedName>
</protein>
<keyword evidence="3" id="KW-1185">Reference proteome</keyword>
<evidence type="ECO:0000313" key="2">
    <source>
        <dbReference type="EMBL" id="SDJ64550.1"/>
    </source>
</evidence>
<organism evidence="2 3">
    <name type="scientific">Aliiruegeria lutimaris</name>
    <dbReference type="NCBI Taxonomy" id="571298"/>
    <lineage>
        <taxon>Bacteria</taxon>
        <taxon>Pseudomonadati</taxon>
        <taxon>Pseudomonadota</taxon>
        <taxon>Alphaproteobacteria</taxon>
        <taxon>Rhodobacterales</taxon>
        <taxon>Roseobacteraceae</taxon>
        <taxon>Aliiruegeria</taxon>
    </lineage>
</organism>
<feature type="compositionally biased region" description="Low complexity" evidence="1">
    <location>
        <begin position="264"/>
        <end position="282"/>
    </location>
</feature>
<dbReference type="EMBL" id="FNEK01000021">
    <property type="protein sequence ID" value="SDJ64550.1"/>
    <property type="molecule type" value="Genomic_DNA"/>
</dbReference>
<feature type="region of interest" description="Disordered" evidence="1">
    <location>
        <begin position="264"/>
        <end position="300"/>
    </location>
</feature>
<evidence type="ECO:0008006" key="4">
    <source>
        <dbReference type="Google" id="ProtNLM"/>
    </source>
</evidence>
<accession>A0A1G8VHC0</accession>
<dbReference type="RefSeq" id="WP_093155786.1">
    <property type="nucleotide sequence ID" value="NZ_FNEK01000021.1"/>
</dbReference>
<dbReference type="AlphaFoldDB" id="A0A1G8VHC0"/>
<dbReference type="STRING" id="571298.SAMN04488026_102127"/>
<dbReference type="Proteomes" id="UP000199382">
    <property type="component" value="Unassembled WGS sequence"/>
</dbReference>
<sequence>MTEASPTERIAGRLRDVIDTQGVPSAICNQARRYLERLEAPLRIAFMGPANSGQPRLINAMLGADLIPESGSRPVQELVFGAESRVTLTRADGSVHDQVGTPAPGELDTAVFVQRQCDAPVLRQFTVLDLMLNGTPTEMRAAVRWAASKADMAVWCSRSFSKAEQQFWLGVPERLMDHAFLVLSQDTTGSGAEQLKRTLGGEFLDVLSVPITKILASADDSELRASALGPLMAALERHASDGRRADAETALMFLKKHEVRHPAVSVSKPADSSSSHSAKIVSFENGPSLNGGPGGEQPDCTPRDRTAIRGACAYIREQAGELLDSLQTEGAEADFTARCSDMIRQLMVLLDSEGDATDPEIQALSDVLIEAEELVLLLELEQDGTPEIDAACVLIQLRTEFETLLAA</sequence>
<reference evidence="2 3" key="1">
    <citation type="submission" date="2016-10" db="EMBL/GenBank/DDBJ databases">
        <authorList>
            <person name="de Groot N.N."/>
        </authorList>
    </citation>
    <scope>NUCLEOTIDE SEQUENCE [LARGE SCALE GENOMIC DNA]</scope>
    <source>
        <strain evidence="2 3">DSM 25294</strain>
    </source>
</reference>
<proteinExistence type="predicted"/>
<dbReference type="OrthoDB" id="7647819at2"/>
<evidence type="ECO:0000256" key="1">
    <source>
        <dbReference type="SAM" id="MobiDB-lite"/>
    </source>
</evidence>